<reference evidence="3" key="1">
    <citation type="submission" date="2023-03" db="EMBL/GenBank/DDBJ databases">
        <title>Andean soil-derived lignocellulolytic bacterial consortium as a source of novel taxa and putative plastic-active enzymes.</title>
        <authorList>
            <person name="Diaz-Garcia L."/>
            <person name="Chuvochina M."/>
            <person name="Feuerriegel G."/>
            <person name="Bunk B."/>
            <person name="Sproer C."/>
            <person name="Streit W.R."/>
            <person name="Rodriguez L.M."/>
            <person name="Overmann J."/>
            <person name="Jimenez D.J."/>
        </authorList>
    </citation>
    <scope>NUCLEOTIDE SEQUENCE</scope>
    <source>
        <strain evidence="3">MAG 7</strain>
    </source>
</reference>
<feature type="compositionally biased region" description="Low complexity" evidence="1">
    <location>
        <begin position="241"/>
        <end position="253"/>
    </location>
</feature>
<dbReference type="NCBIfam" id="TIGR02777">
    <property type="entry name" value="LigD_PE_dom"/>
    <property type="match status" value="1"/>
</dbReference>
<feature type="region of interest" description="Disordered" evidence="1">
    <location>
        <begin position="1"/>
        <end position="24"/>
    </location>
</feature>
<accession>A0AAJ5WN67</accession>
<dbReference type="InterPro" id="IPR014144">
    <property type="entry name" value="LigD_PE_domain"/>
</dbReference>
<dbReference type="AlphaFoldDB" id="A0AAJ5WN67"/>
<proteinExistence type="predicted"/>
<feature type="domain" description="DNA ligase D 3'-phosphoesterase" evidence="2">
    <location>
        <begin position="33"/>
        <end position="147"/>
    </location>
</feature>
<gene>
    <name evidence="3" type="ORF">P0Y53_13435</name>
</gene>
<evidence type="ECO:0000256" key="1">
    <source>
        <dbReference type="SAM" id="MobiDB-lite"/>
    </source>
</evidence>
<dbReference type="PANTHER" id="PTHR39465:SF1">
    <property type="entry name" value="DNA LIGASE D 3'-PHOSPHOESTERASE DOMAIN-CONTAINING PROTEIN"/>
    <property type="match status" value="1"/>
</dbReference>
<evidence type="ECO:0000313" key="4">
    <source>
        <dbReference type="Proteomes" id="UP001220610"/>
    </source>
</evidence>
<dbReference type="Pfam" id="PF13298">
    <property type="entry name" value="LigD_N"/>
    <property type="match status" value="1"/>
</dbReference>
<feature type="region of interest" description="Disordered" evidence="1">
    <location>
        <begin position="167"/>
        <end position="210"/>
    </location>
</feature>
<dbReference type="Proteomes" id="UP001220610">
    <property type="component" value="Chromosome"/>
</dbReference>
<feature type="compositionally biased region" description="Basic residues" evidence="1">
    <location>
        <begin position="269"/>
        <end position="288"/>
    </location>
</feature>
<name>A0AAJ5WN67_9BACT</name>
<organism evidence="3 4">
    <name type="scientific">Candidatus Pseudobacter hemicellulosilyticus</name>
    <dbReference type="NCBI Taxonomy" id="3121375"/>
    <lineage>
        <taxon>Bacteria</taxon>
        <taxon>Pseudomonadati</taxon>
        <taxon>Bacteroidota</taxon>
        <taxon>Chitinophagia</taxon>
        <taxon>Chitinophagales</taxon>
        <taxon>Chitinophagaceae</taxon>
        <taxon>Pseudobacter</taxon>
    </lineage>
</organism>
<feature type="compositionally biased region" description="Basic residues" evidence="1">
    <location>
        <begin position="1"/>
        <end position="11"/>
    </location>
</feature>
<dbReference type="GO" id="GO:0016874">
    <property type="term" value="F:ligase activity"/>
    <property type="evidence" value="ECO:0007669"/>
    <property type="project" value="UniProtKB-KW"/>
</dbReference>
<dbReference type="EMBL" id="CP119311">
    <property type="protein sequence ID" value="WEK33488.1"/>
    <property type="molecule type" value="Genomic_DNA"/>
</dbReference>
<keyword evidence="3" id="KW-0436">Ligase</keyword>
<evidence type="ECO:0000259" key="2">
    <source>
        <dbReference type="Pfam" id="PF13298"/>
    </source>
</evidence>
<protein>
    <submittedName>
        <fullName evidence="3">DNA polymerase ligase N-terminal domain-containing protein</fullName>
    </submittedName>
</protein>
<evidence type="ECO:0000313" key="3">
    <source>
        <dbReference type="EMBL" id="WEK33488.1"/>
    </source>
</evidence>
<feature type="region of interest" description="Disordered" evidence="1">
    <location>
        <begin position="240"/>
        <end position="297"/>
    </location>
</feature>
<feature type="compositionally biased region" description="Basic and acidic residues" evidence="1">
    <location>
        <begin position="167"/>
        <end position="207"/>
    </location>
</feature>
<sequence length="297" mass="32465">MLKEYKRKRNFSHTPEPAGKKQAAGAQLRFVVQRHEATRLHYDFRLELDGVLKSWAVPKGPSMNPADKRLAVHVEDHPVDYIDFKGTIPAGNYGAGKVEVWDHGQYIAVDADLEPVSEKEALQALKKGELKFFLKGNKISGGFVLVRLHGDDKNWLLIKHKDEYASNKKFEPDPRDKKGYTRAKAAPEKPLKPEYPEPEGKEAEKKAVAAGVEKTAVKRAASKNAAAKKTVRKVLKKAAAKKASATTAAGKQTAAKKAKPKKATAASATRKKAAAKKAAAKSGSRKSAARSTRPSNR</sequence>
<dbReference type="PANTHER" id="PTHR39465">
    <property type="entry name" value="DNA LIGASE D, 3'-PHOSPHOESTERASE DOMAIN"/>
    <property type="match status" value="1"/>
</dbReference>